<dbReference type="EMBL" id="VUJU01006257">
    <property type="protein sequence ID" value="KAF0749023.1"/>
    <property type="molecule type" value="Genomic_DNA"/>
</dbReference>
<accession>A0A6G0Y4B5</accession>
<dbReference type="Proteomes" id="UP000478052">
    <property type="component" value="Unassembled WGS sequence"/>
</dbReference>
<dbReference type="AlphaFoldDB" id="A0A6G0Y4B5"/>
<evidence type="ECO:0000313" key="2">
    <source>
        <dbReference type="Proteomes" id="UP000478052"/>
    </source>
</evidence>
<evidence type="ECO:0000313" key="1">
    <source>
        <dbReference type="EMBL" id="KAF0749023.1"/>
    </source>
</evidence>
<gene>
    <name evidence="1" type="ORF">FWK35_00022860</name>
</gene>
<protein>
    <submittedName>
        <fullName evidence="1">52 kDa repressor of the inhibitor of the protein kinase-like</fullName>
    </submittedName>
</protein>
<proteinExistence type="predicted"/>
<keyword evidence="2" id="KW-1185">Reference proteome</keyword>
<sequence length="83" mass="9634">MLLLIVLLHNKIVAKINKAKCFTVLADETTDVSSLYLLTTEIFNFSEKFFLEHNFFLLAFELRNENLIQGSLHSFLTLFPIKI</sequence>
<dbReference type="OrthoDB" id="6779981at2759"/>
<organism evidence="1 2">
    <name type="scientific">Aphis craccivora</name>
    <name type="common">Cowpea aphid</name>
    <dbReference type="NCBI Taxonomy" id="307492"/>
    <lineage>
        <taxon>Eukaryota</taxon>
        <taxon>Metazoa</taxon>
        <taxon>Ecdysozoa</taxon>
        <taxon>Arthropoda</taxon>
        <taxon>Hexapoda</taxon>
        <taxon>Insecta</taxon>
        <taxon>Pterygota</taxon>
        <taxon>Neoptera</taxon>
        <taxon>Paraneoptera</taxon>
        <taxon>Hemiptera</taxon>
        <taxon>Sternorrhyncha</taxon>
        <taxon>Aphidomorpha</taxon>
        <taxon>Aphidoidea</taxon>
        <taxon>Aphididae</taxon>
        <taxon>Aphidini</taxon>
        <taxon>Aphis</taxon>
        <taxon>Aphis</taxon>
    </lineage>
</organism>
<reference evidence="1 2" key="1">
    <citation type="submission" date="2019-08" db="EMBL/GenBank/DDBJ databases">
        <title>Whole genome of Aphis craccivora.</title>
        <authorList>
            <person name="Voronova N.V."/>
            <person name="Shulinski R.S."/>
            <person name="Bandarenka Y.V."/>
            <person name="Zhorov D.G."/>
            <person name="Warner D."/>
        </authorList>
    </citation>
    <scope>NUCLEOTIDE SEQUENCE [LARGE SCALE GENOMIC DNA]</scope>
    <source>
        <strain evidence="1">180601</strain>
        <tissue evidence="1">Whole Body</tissue>
    </source>
</reference>
<name>A0A6G0Y4B5_APHCR</name>
<comment type="caution">
    <text evidence="1">The sequence shown here is derived from an EMBL/GenBank/DDBJ whole genome shotgun (WGS) entry which is preliminary data.</text>
</comment>